<keyword evidence="7 12" id="KW-0407">Ion channel</keyword>
<dbReference type="Gene3D" id="1.10.287.70">
    <property type="match status" value="2"/>
</dbReference>
<dbReference type="Pfam" id="PF07885">
    <property type="entry name" value="Ion_trans_2"/>
    <property type="match status" value="2"/>
</dbReference>
<dbReference type="SUPFAM" id="SSF81324">
    <property type="entry name" value="Voltage-gated potassium channels"/>
    <property type="match status" value="2"/>
</dbReference>
<evidence type="ECO:0000256" key="1">
    <source>
        <dbReference type="ARBA" id="ARBA00004141"/>
    </source>
</evidence>
<dbReference type="GO" id="GO:0005886">
    <property type="term" value="C:plasma membrane"/>
    <property type="evidence" value="ECO:0007669"/>
    <property type="project" value="TreeGrafter"/>
</dbReference>
<evidence type="ECO:0000313" key="12">
    <source>
        <dbReference type="EMBL" id="OCK80774.1"/>
    </source>
</evidence>
<dbReference type="InterPro" id="IPR003280">
    <property type="entry name" value="2pore_dom_K_chnl"/>
</dbReference>
<dbReference type="PANTHER" id="PTHR11003:SF301">
    <property type="entry name" value="POTASSIUM CHANNEL PROTEIN"/>
    <property type="match status" value="1"/>
</dbReference>
<keyword evidence="6 10" id="KW-0472">Membrane</keyword>
<accession>A0A8E2JFM1</accession>
<evidence type="ECO:0000256" key="9">
    <source>
        <dbReference type="SAM" id="MobiDB-lite"/>
    </source>
</evidence>
<dbReference type="GO" id="GO:0015271">
    <property type="term" value="F:outward rectifier potassium channel activity"/>
    <property type="evidence" value="ECO:0007669"/>
    <property type="project" value="TreeGrafter"/>
</dbReference>
<evidence type="ECO:0000256" key="7">
    <source>
        <dbReference type="ARBA" id="ARBA00023303"/>
    </source>
</evidence>
<evidence type="ECO:0000256" key="2">
    <source>
        <dbReference type="ARBA" id="ARBA00022448"/>
    </source>
</evidence>
<evidence type="ECO:0000256" key="3">
    <source>
        <dbReference type="ARBA" id="ARBA00022692"/>
    </source>
</evidence>
<keyword evidence="2" id="KW-0813">Transport</keyword>
<feature type="domain" description="Potassium channel" evidence="11">
    <location>
        <begin position="215"/>
        <end position="286"/>
    </location>
</feature>
<dbReference type="PANTHER" id="PTHR11003">
    <property type="entry name" value="POTASSIUM CHANNEL, SUBFAMILY K"/>
    <property type="match status" value="1"/>
</dbReference>
<keyword evidence="3 10" id="KW-0812">Transmembrane</keyword>
<dbReference type="GO" id="GO:0030322">
    <property type="term" value="P:stabilization of membrane potential"/>
    <property type="evidence" value="ECO:0007669"/>
    <property type="project" value="TreeGrafter"/>
</dbReference>
<dbReference type="AlphaFoldDB" id="A0A8E2JFM1"/>
<keyword evidence="13" id="KW-1185">Reference proteome</keyword>
<feature type="coiled-coil region" evidence="8">
    <location>
        <begin position="513"/>
        <end position="540"/>
    </location>
</feature>
<evidence type="ECO:0000256" key="4">
    <source>
        <dbReference type="ARBA" id="ARBA00022989"/>
    </source>
</evidence>
<feature type="transmembrane region" description="Helical" evidence="10">
    <location>
        <begin position="208"/>
        <end position="226"/>
    </location>
</feature>
<gene>
    <name evidence="12" type="ORF">K432DRAFT_296953</name>
</gene>
<name>A0A8E2JFM1_9PEZI</name>
<reference evidence="12 13" key="1">
    <citation type="journal article" date="2016" name="Nat. Commun.">
        <title>Ectomycorrhizal ecology is imprinted in the genome of the dominant symbiotic fungus Cenococcum geophilum.</title>
        <authorList>
            <consortium name="DOE Joint Genome Institute"/>
            <person name="Peter M."/>
            <person name="Kohler A."/>
            <person name="Ohm R.A."/>
            <person name="Kuo A."/>
            <person name="Krutzmann J."/>
            <person name="Morin E."/>
            <person name="Arend M."/>
            <person name="Barry K.W."/>
            <person name="Binder M."/>
            <person name="Choi C."/>
            <person name="Clum A."/>
            <person name="Copeland A."/>
            <person name="Grisel N."/>
            <person name="Haridas S."/>
            <person name="Kipfer T."/>
            <person name="LaButti K."/>
            <person name="Lindquist E."/>
            <person name="Lipzen A."/>
            <person name="Maire R."/>
            <person name="Meier B."/>
            <person name="Mihaltcheva S."/>
            <person name="Molinier V."/>
            <person name="Murat C."/>
            <person name="Poggeler S."/>
            <person name="Quandt C.A."/>
            <person name="Sperisen C."/>
            <person name="Tritt A."/>
            <person name="Tisserant E."/>
            <person name="Crous P.W."/>
            <person name="Henrissat B."/>
            <person name="Nehls U."/>
            <person name="Egli S."/>
            <person name="Spatafora J.W."/>
            <person name="Grigoriev I.V."/>
            <person name="Martin F.M."/>
        </authorList>
    </citation>
    <scope>NUCLEOTIDE SEQUENCE [LARGE SCALE GENOMIC DNA]</scope>
    <source>
        <strain evidence="12 13">CBS 459.81</strain>
    </source>
</reference>
<evidence type="ECO:0000256" key="6">
    <source>
        <dbReference type="ARBA" id="ARBA00023136"/>
    </source>
</evidence>
<dbReference type="Proteomes" id="UP000250266">
    <property type="component" value="Unassembled WGS sequence"/>
</dbReference>
<evidence type="ECO:0000256" key="8">
    <source>
        <dbReference type="SAM" id="Coils"/>
    </source>
</evidence>
<keyword evidence="8" id="KW-0175">Coiled coil</keyword>
<feature type="compositionally biased region" description="Basic and acidic residues" evidence="9">
    <location>
        <begin position="498"/>
        <end position="509"/>
    </location>
</feature>
<dbReference type="OrthoDB" id="297496at2759"/>
<protein>
    <submittedName>
        <fullName evidence="12">Potassium channel-like protein</fullName>
    </submittedName>
</protein>
<dbReference type="GO" id="GO:0022841">
    <property type="term" value="F:potassium ion leak channel activity"/>
    <property type="evidence" value="ECO:0007669"/>
    <property type="project" value="TreeGrafter"/>
</dbReference>
<sequence length="693" mass="78337">MNDLGVDAPIKETAEDIERKLYEVEQKREEEDEEDFLDPGRWWFASTACPLIAGTFGPMANAFSICSLAQSWREYIPSGTEISNGNDIKDPEWLIAVKSLSLAFALISNLALLLNMARRLSFAIAQPITIIGWLLSSFLLIALIAVALSSTFRIPPPEEHALTQAFYYAIIAAGIYLLISLLMIITVWGAHKGHYAKEFQLTISQRSLMLQTISFMVYLLLGALVYKQIEGWTFLDAVYWADFTLLTIGIGGEYVPKTHLGRSLLFPYALGGILMVGLVISSIRSLVLARGKHKMAARFMEKKRQSVLASVNNDERTIKISRREKIKFSQKGLTEPQRREQEFNVMRRIQTSAEKRRRWTSLAMSTTAALLLWFLGALVFTFSEKRQDWTYFVSLYFSYTTLLTIGYGDFTPSSNSSKSFFVFWTLLAVPTLTIQISNMGDTVIRAFSDLTIWLGSLTVLPDESGFTATLKSGIKRVTSSGLFHENNSKTGEPSGMLPKHEGGEKSSFRDTGLDRLAEYIKEELEEAEEASEAGDSLERDIHFYHFILAKELRQVMKDVDAAPPKQYTYQEWAYYLRLLGKDESDPDRHRRPPIKECKSRDKGSNLGKAGGEDSESGVAYTWSWLGTRSPLMSNKSEAEWILQGISSILERELKEMRSSKPGERNRKPPISMSDLRNRPSSSRSDTENFKRRG</sequence>
<feature type="transmembrane region" description="Helical" evidence="10">
    <location>
        <begin position="420"/>
        <end position="437"/>
    </location>
</feature>
<evidence type="ECO:0000313" key="13">
    <source>
        <dbReference type="Proteomes" id="UP000250266"/>
    </source>
</evidence>
<evidence type="ECO:0000259" key="11">
    <source>
        <dbReference type="Pfam" id="PF07885"/>
    </source>
</evidence>
<feature type="transmembrane region" description="Helical" evidence="10">
    <location>
        <begin position="389"/>
        <end position="408"/>
    </location>
</feature>
<feature type="transmembrane region" description="Helical" evidence="10">
    <location>
        <begin position="128"/>
        <end position="154"/>
    </location>
</feature>
<feature type="transmembrane region" description="Helical" evidence="10">
    <location>
        <begin position="362"/>
        <end position="383"/>
    </location>
</feature>
<feature type="domain" description="Potassium channel" evidence="11">
    <location>
        <begin position="370"/>
        <end position="443"/>
    </location>
</feature>
<comment type="subcellular location">
    <subcellularLocation>
        <location evidence="1">Membrane</location>
        <topology evidence="1">Multi-pass membrane protein</topology>
    </subcellularLocation>
</comment>
<feature type="region of interest" description="Disordered" evidence="9">
    <location>
        <begin position="483"/>
        <end position="509"/>
    </location>
</feature>
<evidence type="ECO:0000256" key="10">
    <source>
        <dbReference type="SAM" id="Phobius"/>
    </source>
</evidence>
<feature type="transmembrane region" description="Helical" evidence="10">
    <location>
        <begin position="93"/>
        <end position="116"/>
    </location>
</feature>
<feature type="transmembrane region" description="Helical" evidence="10">
    <location>
        <begin position="166"/>
        <end position="188"/>
    </location>
</feature>
<feature type="region of interest" description="Disordered" evidence="9">
    <location>
        <begin position="653"/>
        <end position="693"/>
    </location>
</feature>
<evidence type="ECO:0000256" key="5">
    <source>
        <dbReference type="ARBA" id="ARBA00023065"/>
    </source>
</evidence>
<feature type="transmembrane region" description="Helical" evidence="10">
    <location>
        <begin position="265"/>
        <end position="289"/>
    </location>
</feature>
<feature type="compositionally biased region" description="Basic and acidic residues" evidence="9">
    <location>
        <begin position="684"/>
        <end position="693"/>
    </location>
</feature>
<keyword evidence="5" id="KW-0406">Ion transport</keyword>
<dbReference type="EMBL" id="KV744946">
    <property type="protein sequence ID" value="OCK80774.1"/>
    <property type="molecule type" value="Genomic_DNA"/>
</dbReference>
<feature type="region of interest" description="Disordered" evidence="9">
    <location>
        <begin position="583"/>
        <end position="615"/>
    </location>
</feature>
<keyword evidence="4 10" id="KW-1133">Transmembrane helix</keyword>
<feature type="compositionally biased region" description="Basic and acidic residues" evidence="9">
    <location>
        <begin position="653"/>
        <end position="666"/>
    </location>
</feature>
<organism evidence="12 13">
    <name type="scientific">Lepidopterella palustris CBS 459.81</name>
    <dbReference type="NCBI Taxonomy" id="1314670"/>
    <lineage>
        <taxon>Eukaryota</taxon>
        <taxon>Fungi</taxon>
        <taxon>Dikarya</taxon>
        <taxon>Ascomycota</taxon>
        <taxon>Pezizomycotina</taxon>
        <taxon>Dothideomycetes</taxon>
        <taxon>Pleosporomycetidae</taxon>
        <taxon>Mytilinidiales</taxon>
        <taxon>Argynnaceae</taxon>
        <taxon>Lepidopterella</taxon>
    </lineage>
</organism>
<proteinExistence type="predicted"/>
<dbReference type="InterPro" id="IPR013099">
    <property type="entry name" value="K_chnl_dom"/>
</dbReference>
<feature type="compositionally biased region" description="Basic and acidic residues" evidence="9">
    <location>
        <begin position="583"/>
        <end position="603"/>
    </location>
</feature>